<protein>
    <submittedName>
        <fullName evidence="2">Phage holin family protein</fullName>
    </submittedName>
</protein>
<dbReference type="EMBL" id="JAUORK010000038">
    <property type="protein sequence ID" value="MDO6673874.1"/>
    <property type="molecule type" value="Genomic_DNA"/>
</dbReference>
<keyword evidence="1" id="KW-0812">Transmembrane</keyword>
<reference evidence="2" key="1">
    <citation type="submission" date="2023-07" db="EMBL/GenBank/DDBJ databases">
        <title>Genome content predicts the carbon catabolic preferences of heterotrophic bacteria.</title>
        <authorList>
            <person name="Gralka M."/>
        </authorList>
    </citation>
    <scope>NUCLEOTIDE SEQUENCE</scope>
    <source>
        <strain evidence="2">C2R13</strain>
    </source>
</reference>
<evidence type="ECO:0000256" key="1">
    <source>
        <dbReference type="SAM" id="Phobius"/>
    </source>
</evidence>
<name>A0AAP4U1Y2_9GAMM</name>
<keyword evidence="1" id="KW-0472">Membrane</keyword>
<proteinExistence type="predicted"/>
<evidence type="ECO:0000313" key="2">
    <source>
        <dbReference type="EMBL" id="MDO6673874.1"/>
    </source>
</evidence>
<accession>A0AAP4U1Y2</accession>
<dbReference type="AlphaFoldDB" id="A0AAP4U1Y2"/>
<evidence type="ECO:0000313" key="3">
    <source>
        <dbReference type="Proteomes" id="UP001170481"/>
    </source>
</evidence>
<comment type="caution">
    <text evidence="2">The sequence shown here is derived from an EMBL/GenBank/DDBJ whole genome shotgun (WGS) entry which is preliminary data.</text>
</comment>
<dbReference type="InterPro" id="IPR009937">
    <property type="entry name" value="Phage_holin_3_6"/>
</dbReference>
<keyword evidence="1" id="KW-1133">Transmembrane helix</keyword>
<feature type="transmembrane region" description="Helical" evidence="1">
    <location>
        <begin position="78"/>
        <end position="97"/>
    </location>
</feature>
<dbReference type="Pfam" id="PF07332">
    <property type="entry name" value="Phage_holin_3_6"/>
    <property type="match status" value="1"/>
</dbReference>
<feature type="transmembrane region" description="Helical" evidence="1">
    <location>
        <begin position="43"/>
        <end position="72"/>
    </location>
</feature>
<dbReference type="RefSeq" id="WP_107336117.1">
    <property type="nucleotide sequence ID" value="NZ_JAUORK010000038.1"/>
</dbReference>
<organism evidence="2 3">
    <name type="scientific">Cobetia amphilecti</name>
    <dbReference type="NCBI Taxonomy" id="1055104"/>
    <lineage>
        <taxon>Bacteria</taxon>
        <taxon>Pseudomonadati</taxon>
        <taxon>Pseudomonadota</taxon>
        <taxon>Gammaproteobacteria</taxon>
        <taxon>Oceanospirillales</taxon>
        <taxon>Halomonadaceae</taxon>
        <taxon>Cobetia</taxon>
    </lineage>
</organism>
<gene>
    <name evidence="2" type="ORF">Q4535_17350</name>
</gene>
<sequence length="140" mass="15573">MQEQGPVERVLGAIRRLTASLVESGETRLRLAVLELEEERERLFVMLLLSGIALMLICFGIGLAILLVVVAFWDTHRLLAIALSGGILLALGGLIAWRVKVIASQRSLLRSTLSNLSRDSDSLKDVRTDALERQRQRENL</sequence>
<dbReference type="Proteomes" id="UP001170481">
    <property type="component" value="Unassembled WGS sequence"/>
</dbReference>